<gene>
    <name evidence="1" type="ORF">FHS94_000044</name>
</gene>
<evidence type="ECO:0000313" key="1">
    <source>
        <dbReference type="EMBL" id="MBB5713225.1"/>
    </source>
</evidence>
<dbReference type="InterPro" id="IPR046732">
    <property type="entry name" value="DUF6624"/>
</dbReference>
<dbReference type="EMBL" id="JACIJK010000001">
    <property type="protein sequence ID" value="MBB5713225.1"/>
    <property type="molecule type" value="Genomic_DNA"/>
</dbReference>
<evidence type="ECO:0000313" key="2">
    <source>
        <dbReference type="Proteomes" id="UP000546200"/>
    </source>
</evidence>
<sequence length="205" mass="22655">MLSASTKVEVEMRSVLKMVAGADGDQLSGKLEDRLKARASREELLRKALVQARGTGSPAGPSCHAATLVARLGAEIESRDAANLRDLTKVVAVSGWPIVDASSGPPWYFPVVQHADRQLAEQYRILLQWRPLAATNRVSPKAYAYLYDRVMLQLRGTQLYGTQFECQGGRYLPSRIEDSDTVDNRRKELGMVPMGKYAEMLPSTC</sequence>
<dbReference type="Pfam" id="PF20329">
    <property type="entry name" value="DUF6624"/>
    <property type="match status" value="1"/>
</dbReference>
<dbReference type="RefSeq" id="WP_184053094.1">
    <property type="nucleotide sequence ID" value="NZ_JACIJK010000001.1"/>
</dbReference>
<organism evidence="1 2">
    <name type="scientific">Sphingomonas aerophila</name>
    <dbReference type="NCBI Taxonomy" id="1344948"/>
    <lineage>
        <taxon>Bacteria</taxon>
        <taxon>Pseudomonadati</taxon>
        <taxon>Pseudomonadota</taxon>
        <taxon>Alphaproteobacteria</taxon>
        <taxon>Sphingomonadales</taxon>
        <taxon>Sphingomonadaceae</taxon>
        <taxon>Sphingomonas</taxon>
    </lineage>
</organism>
<reference evidence="1 2" key="1">
    <citation type="submission" date="2020-08" db="EMBL/GenBank/DDBJ databases">
        <title>Genomic Encyclopedia of Type Strains, Phase IV (KMG-IV): sequencing the most valuable type-strain genomes for metagenomic binning, comparative biology and taxonomic classification.</title>
        <authorList>
            <person name="Goeker M."/>
        </authorList>
    </citation>
    <scope>NUCLEOTIDE SEQUENCE [LARGE SCALE GENOMIC DNA]</scope>
    <source>
        <strain evidence="1 2">DSM 100044</strain>
    </source>
</reference>
<dbReference type="Proteomes" id="UP000546200">
    <property type="component" value="Unassembled WGS sequence"/>
</dbReference>
<comment type="caution">
    <text evidence="1">The sequence shown here is derived from an EMBL/GenBank/DDBJ whole genome shotgun (WGS) entry which is preliminary data.</text>
</comment>
<dbReference type="AlphaFoldDB" id="A0A7W9ESK4"/>
<name>A0A7W9ESK4_9SPHN</name>
<keyword evidence="2" id="KW-1185">Reference proteome</keyword>
<accession>A0A7W9ESK4</accession>
<protein>
    <submittedName>
        <fullName evidence="1">Uncharacterized protein</fullName>
    </submittedName>
</protein>
<proteinExistence type="predicted"/>